<dbReference type="AlphaFoldDB" id="A0A974H135"/>
<dbReference type="EMBL" id="CM004483">
    <property type="protein sequence ID" value="OCT60964.1"/>
    <property type="molecule type" value="Genomic_DNA"/>
</dbReference>
<dbReference type="Proteomes" id="UP000694892">
    <property type="component" value="Chromosome 9_10S"/>
</dbReference>
<reference evidence="2" key="1">
    <citation type="journal article" date="2016" name="Nature">
        <title>Genome evolution in the allotetraploid frog Xenopus laevis.</title>
        <authorList>
            <person name="Session A.M."/>
            <person name="Uno Y."/>
            <person name="Kwon T."/>
            <person name="Chapman J.A."/>
            <person name="Toyoda A."/>
            <person name="Takahashi S."/>
            <person name="Fukui A."/>
            <person name="Hikosaka A."/>
            <person name="Suzuki A."/>
            <person name="Kondo M."/>
            <person name="van Heeringen S.J."/>
            <person name="Quigley I."/>
            <person name="Heinz S."/>
            <person name="Ogino H."/>
            <person name="Ochi H."/>
            <person name="Hellsten U."/>
            <person name="Lyons J.B."/>
            <person name="Simakov O."/>
            <person name="Putnam N."/>
            <person name="Stites J."/>
            <person name="Kuroki Y."/>
            <person name="Tanaka T."/>
            <person name="Michiue T."/>
            <person name="Watanabe M."/>
            <person name="Bogdanovic O."/>
            <person name="Lister R."/>
            <person name="Georgiou G."/>
            <person name="Paranjpe S.S."/>
            <person name="van Kruijsbergen I."/>
            <person name="Shu S."/>
            <person name="Carlson J."/>
            <person name="Kinoshita T."/>
            <person name="Ohta Y."/>
            <person name="Mawaribuchi S."/>
            <person name="Jenkins J."/>
            <person name="Grimwood J."/>
            <person name="Schmutz J."/>
            <person name="Mitros T."/>
            <person name="Mozaffari S.V."/>
            <person name="Suzuki Y."/>
            <person name="Haramoto Y."/>
            <person name="Yamamoto T.S."/>
            <person name="Takagi C."/>
            <person name="Heald R."/>
            <person name="Miller K."/>
            <person name="Haudenschild C."/>
            <person name="Kitzman J."/>
            <person name="Nakayama T."/>
            <person name="Izutsu Y."/>
            <person name="Robert J."/>
            <person name="Fortriede J."/>
            <person name="Burns K."/>
            <person name="Lotay V."/>
            <person name="Karimi K."/>
            <person name="Yasuoka Y."/>
            <person name="Dichmann D.S."/>
            <person name="Flajnik M.F."/>
            <person name="Houston D.W."/>
            <person name="Shendure J."/>
            <person name="DuPasquier L."/>
            <person name="Vize P.D."/>
            <person name="Zorn A.M."/>
            <person name="Ito M."/>
            <person name="Marcotte E.M."/>
            <person name="Wallingford J.B."/>
            <person name="Ito Y."/>
            <person name="Asashima M."/>
            <person name="Ueno N."/>
            <person name="Matsuda Y."/>
            <person name="Veenstra G.J."/>
            <person name="Fujiyama A."/>
            <person name="Harland R.M."/>
            <person name="Taira M."/>
            <person name="Rokhsar D.S."/>
        </authorList>
    </citation>
    <scope>NUCLEOTIDE SEQUENCE [LARGE SCALE GENOMIC DNA]</scope>
    <source>
        <strain evidence="2">J</strain>
    </source>
</reference>
<organism evidence="1 2">
    <name type="scientific">Xenopus laevis</name>
    <name type="common">African clawed frog</name>
    <dbReference type="NCBI Taxonomy" id="8355"/>
    <lineage>
        <taxon>Eukaryota</taxon>
        <taxon>Metazoa</taxon>
        <taxon>Chordata</taxon>
        <taxon>Craniata</taxon>
        <taxon>Vertebrata</taxon>
        <taxon>Euteleostomi</taxon>
        <taxon>Amphibia</taxon>
        <taxon>Batrachia</taxon>
        <taxon>Anura</taxon>
        <taxon>Pipoidea</taxon>
        <taxon>Pipidae</taxon>
        <taxon>Xenopodinae</taxon>
        <taxon>Xenopus</taxon>
        <taxon>Xenopus</taxon>
    </lineage>
</organism>
<sequence length="110" mass="12159">MTGWSSTGHKCNVSHVGHRKNLSQCRPSDAGIYTFHMGDIHECTTLHVVYVSPSYTDGDLLSLSTSNMSHISFCCLQSCPQMLKDLQDVDIVEKENAVFTCEVFCVQAKG</sequence>
<gene>
    <name evidence="1" type="ORF">XELAEV_18046990mg</name>
</gene>
<protein>
    <submittedName>
        <fullName evidence="1">Uncharacterized protein</fullName>
    </submittedName>
</protein>
<accession>A0A974H135</accession>
<name>A0A974H135_XENLA</name>
<proteinExistence type="predicted"/>
<evidence type="ECO:0000313" key="1">
    <source>
        <dbReference type="EMBL" id="OCT60964.1"/>
    </source>
</evidence>
<evidence type="ECO:0000313" key="2">
    <source>
        <dbReference type="Proteomes" id="UP000694892"/>
    </source>
</evidence>